<sequence length="308" mass="34312">MCDIHRVNLSGVDLNLLVVLQALLEERSATRAAARLHLTQPAVSNALARLRVLLGDPLFVRAGRGLSPTPAALAVQPRLEAALRLLEEVVQDLDDFDMSTTTREWVIAFADLYGPLVLPELDRRLQQQAPRSSVQVVSVDRMSEADVLATGEVDFYMGIPSTTPPGWRSEPAFSEDTVGVIAAHHPDAGRTMTLDRFVELPHAHVRISPRRGREVDDALARLGRRRRIRLTVPHYSSLFPVVENGHCIAVAPRRVARHYARHSALTLFELPLELPSFDVRLFWHTRVDADPGISAVRRILREIVQADA</sequence>
<dbReference type="Gene3D" id="3.40.190.10">
    <property type="entry name" value="Periplasmic binding protein-like II"/>
    <property type="match status" value="2"/>
</dbReference>
<accession>A0A378TL09</accession>
<keyword evidence="2" id="KW-0805">Transcription regulation</keyword>
<evidence type="ECO:0000313" key="6">
    <source>
        <dbReference type="EMBL" id="STZ60485.1"/>
    </source>
</evidence>
<evidence type="ECO:0000256" key="1">
    <source>
        <dbReference type="ARBA" id="ARBA00009437"/>
    </source>
</evidence>
<dbReference type="Pfam" id="PF03466">
    <property type="entry name" value="LysR_substrate"/>
    <property type="match status" value="1"/>
</dbReference>
<organism evidence="6 7">
    <name type="scientific">Mycolicibacterium tokaiense</name>
    <dbReference type="NCBI Taxonomy" id="39695"/>
    <lineage>
        <taxon>Bacteria</taxon>
        <taxon>Bacillati</taxon>
        <taxon>Actinomycetota</taxon>
        <taxon>Actinomycetes</taxon>
        <taxon>Mycobacteriales</taxon>
        <taxon>Mycobacteriaceae</taxon>
        <taxon>Mycolicibacterium</taxon>
    </lineage>
</organism>
<keyword evidence="3" id="KW-0238">DNA-binding</keyword>
<comment type="similarity">
    <text evidence="1">Belongs to the LysR transcriptional regulatory family.</text>
</comment>
<evidence type="ECO:0000256" key="2">
    <source>
        <dbReference type="ARBA" id="ARBA00023015"/>
    </source>
</evidence>
<dbReference type="InterPro" id="IPR036390">
    <property type="entry name" value="WH_DNA-bd_sf"/>
</dbReference>
<evidence type="ECO:0000256" key="4">
    <source>
        <dbReference type="ARBA" id="ARBA00023163"/>
    </source>
</evidence>
<dbReference type="GO" id="GO:0003677">
    <property type="term" value="F:DNA binding"/>
    <property type="evidence" value="ECO:0007669"/>
    <property type="project" value="UniProtKB-KW"/>
</dbReference>
<dbReference type="InterPro" id="IPR037402">
    <property type="entry name" value="YidZ_PBP2"/>
</dbReference>
<dbReference type="PANTHER" id="PTHR30118:SF15">
    <property type="entry name" value="TRANSCRIPTIONAL REGULATORY PROTEIN"/>
    <property type="match status" value="1"/>
</dbReference>
<keyword evidence="7" id="KW-1185">Reference proteome</keyword>
<dbReference type="GO" id="GO:0003700">
    <property type="term" value="F:DNA-binding transcription factor activity"/>
    <property type="evidence" value="ECO:0007669"/>
    <property type="project" value="InterPro"/>
</dbReference>
<dbReference type="AlphaFoldDB" id="A0A378TL09"/>
<gene>
    <name evidence="6" type="primary">nodD2_3</name>
    <name evidence="6" type="ORF">NCTC10821_04025</name>
</gene>
<evidence type="ECO:0000259" key="5">
    <source>
        <dbReference type="PROSITE" id="PS50931"/>
    </source>
</evidence>
<name>A0A378TL09_9MYCO</name>
<protein>
    <submittedName>
        <fullName evidence="6">Transcriptional regulator, LysR family</fullName>
    </submittedName>
</protein>
<dbReference type="InterPro" id="IPR005119">
    <property type="entry name" value="LysR_subst-bd"/>
</dbReference>
<dbReference type="SUPFAM" id="SSF53850">
    <property type="entry name" value="Periplasmic binding protein-like II"/>
    <property type="match status" value="1"/>
</dbReference>
<evidence type="ECO:0000313" key="7">
    <source>
        <dbReference type="Proteomes" id="UP000254978"/>
    </source>
</evidence>
<dbReference type="InterPro" id="IPR000847">
    <property type="entry name" value="LysR_HTH_N"/>
</dbReference>
<dbReference type="InterPro" id="IPR036388">
    <property type="entry name" value="WH-like_DNA-bd_sf"/>
</dbReference>
<dbReference type="EMBL" id="UGQT01000001">
    <property type="protein sequence ID" value="STZ60485.1"/>
    <property type="molecule type" value="Genomic_DNA"/>
</dbReference>
<keyword evidence="4" id="KW-0804">Transcription</keyword>
<proteinExistence type="inferred from homology"/>
<dbReference type="Pfam" id="PF00126">
    <property type="entry name" value="HTH_1"/>
    <property type="match status" value="1"/>
</dbReference>
<dbReference type="PROSITE" id="PS50931">
    <property type="entry name" value="HTH_LYSR"/>
    <property type="match status" value="1"/>
</dbReference>
<dbReference type="SUPFAM" id="SSF46785">
    <property type="entry name" value="Winged helix' DNA-binding domain"/>
    <property type="match status" value="1"/>
</dbReference>
<evidence type="ECO:0000256" key="3">
    <source>
        <dbReference type="ARBA" id="ARBA00023125"/>
    </source>
</evidence>
<dbReference type="InterPro" id="IPR050389">
    <property type="entry name" value="LysR-type_TF"/>
</dbReference>
<dbReference type="Proteomes" id="UP000254978">
    <property type="component" value="Unassembled WGS sequence"/>
</dbReference>
<reference evidence="6 7" key="1">
    <citation type="submission" date="2018-06" db="EMBL/GenBank/DDBJ databases">
        <authorList>
            <consortium name="Pathogen Informatics"/>
            <person name="Doyle S."/>
        </authorList>
    </citation>
    <scope>NUCLEOTIDE SEQUENCE [LARGE SCALE GENOMIC DNA]</scope>
    <source>
        <strain evidence="6 7">NCTC10821</strain>
    </source>
</reference>
<dbReference type="PANTHER" id="PTHR30118">
    <property type="entry name" value="HTH-TYPE TRANSCRIPTIONAL REGULATOR LEUO-RELATED"/>
    <property type="match status" value="1"/>
</dbReference>
<dbReference type="Gene3D" id="1.10.10.10">
    <property type="entry name" value="Winged helix-like DNA-binding domain superfamily/Winged helix DNA-binding domain"/>
    <property type="match status" value="1"/>
</dbReference>
<feature type="domain" description="HTH lysR-type" evidence="5">
    <location>
        <begin position="12"/>
        <end position="69"/>
    </location>
</feature>
<dbReference type="PRINTS" id="PR00039">
    <property type="entry name" value="HTHLYSR"/>
</dbReference>
<dbReference type="CDD" id="cd08417">
    <property type="entry name" value="PBP2_Nitroaromatics_like"/>
    <property type="match status" value="1"/>
</dbReference>